<reference evidence="4" key="1">
    <citation type="submission" date="2020-01" db="EMBL/GenBank/DDBJ databases">
        <title>Sphingomonas sp. strain CSW-10.</title>
        <authorList>
            <person name="Chen W.-M."/>
        </authorList>
    </citation>
    <scope>NUCLEOTIDE SEQUENCE [LARGE SCALE GENOMIC DNA]</scope>
    <source>
        <strain evidence="4">CCP-1</strain>
    </source>
</reference>
<evidence type="ECO:0000313" key="3">
    <source>
        <dbReference type="EMBL" id="NBE08283.1"/>
    </source>
</evidence>
<dbReference type="EMBL" id="JAAATW010000002">
    <property type="protein sequence ID" value="NBE08283.1"/>
    <property type="molecule type" value="Genomic_DNA"/>
</dbReference>
<proteinExistence type="predicted"/>
<dbReference type="InterPro" id="IPR003646">
    <property type="entry name" value="SH3-like_bac-type"/>
</dbReference>
<evidence type="ECO:0000259" key="2">
    <source>
        <dbReference type="PROSITE" id="PS51781"/>
    </source>
</evidence>
<dbReference type="Gene3D" id="2.30.30.40">
    <property type="entry name" value="SH3 Domains"/>
    <property type="match status" value="3"/>
</dbReference>
<evidence type="ECO:0000256" key="1">
    <source>
        <dbReference type="SAM" id="SignalP"/>
    </source>
</evidence>
<evidence type="ECO:0000313" key="4">
    <source>
        <dbReference type="Proteomes" id="UP001517376"/>
    </source>
</evidence>
<accession>A0ABW9Y785</accession>
<feature type="chain" id="PRO_5047504346" evidence="1">
    <location>
        <begin position="27"/>
        <end position="277"/>
    </location>
</feature>
<dbReference type="PANTHER" id="PTHR34408">
    <property type="entry name" value="FAMILY PROTEIN, PUTATIVE-RELATED"/>
    <property type="match status" value="1"/>
</dbReference>
<dbReference type="Pfam" id="PF08239">
    <property type="entry name" value="SH3_3"/>
    <property type="match status" value="2"/>
</dbReference>
<dbReference type="SMART" id="SM00287">
    <property type="entry name" value="SH3b"/>
    <property type="match status" value="2"/>
</dbReference>
<keyword evidence="1" id="KW-0732">Signal</keyword>
<organism evidence="3 4">
    <name type="scientific">Paragemmobacter ruber</name>
    <dbReference type="NCBI Taxonomy" id="1985673"/>
    <lineage>
        <taxon>Bacteria</taxon>
        <taxon>Pseudomonadati</taxon>
        <taxon>Pseudomonadota</taxon>
        <taxon>Alphaproteobacteria</taxon>
        <taxon>Rhodobacterales</taxon>
        <taxon>Paracoccaceae</taxon>
        <taxon>Paragemmobacter</taxon>
    </lineage>
</organism>
<protein>
    <submittedName>
        <fullName evidence="3">SH3 domain-containing protein</fullName>
    </submittedName>
</protein>
<dbReference type="PROSITE" id="PS51781">
    <property type="entry name" value="SH3B"/>
    <property type="match status" value="1"/>
</dbReference>
<dbReference type="InterPro" id="IPR052354">
    <property type="entry name" value="Cell_Wall_Dynamics_Protein"/>
</dbReference>
<dbReference type="RefSeq" id="WP_161767266.1">
    <property type="nucleotide sequence ID" value="NZ_JAAATW010000002.1"/>
</dbReference>
<comment type="caution">
    <text evidence="3">The sequence shown here is derived from an EMBL/GenBank/DDBJ whole genome shotgun (WGS) entry which is preliminary data.</text>
</comment>
<gene>
    <name evidence="3" type="ORF">GU920_12105</name>
</gene>
<dbReference type="Proteomes" id="UP001517376">
    <property type="component" value="Unassembled WGS sequence"/>
</dbReference>
<sequence length="277" mass="28407">MGGWVMMACRAALLGVVLGVSGGAQAQVSERAEPITGPGVTTIGGIGVNARINVRSGPSVVFPVVGSLGYGTRVETGLCLGGGSARWCEVTTLDGRVSGYVAGRFLVEGGAGVPPDDLAGGPDFWAVRGLQGNERLGVRIEPVRGAALLATLSNGEVVRNLGCRMTGGTRWCRIRSTTGMDVTGWVLGQFLRESGAPVVQPPPGGGSDFLVVSGLAAGDTLNVRSQPSTQGAVIARLSQGARVENLGCQTSGSSRWCRIQTTGGVVVTGWVNGRYLR</sequence>
<keyword evidence="4" id="KW-1185">Reference proteome</keyword>
<feature type="domain" description="SH3b" evidence="2">
    <location>
        <begin position="207"/>
        <end position="277"/>
    </location>
</feature>
<dbReference type="PANTHER" id="PTHR34408:SF1">
    <property type="entry name" value="GLYCOSYL HYDROLASE FAMILY 19 DOMAIN-CONTAINING PROTEIN HI_1415"/>
    <property type="match status" value="1"/>
</dbReference>
<name>A0ABW9Y785_9RHOB</name>
<feature type="signal peptide" evidence="1">
    <location>
        <begin position="1"/>
        <end position="26"/>
    </location>
</feature>